<dbReference type="GO" id="GO:0016491">
    <property type="term" value="F:oxidoreductase activity"/>
    <property type="evidence" value="ECO:0007669"/>
    <property type="project" value="UniProtKB-KW"/>
</dbReference>
<keyword evidence="11" id="KW-1185">Reference proteome</keyword>
<evidence type="ECO:0000313" key="11">
    <source>
        <dbReference type="Proteomes" id="UP000321547"/>
    </source>
</evidence>
<evidence type="ECO:0000256" key="4">
    <source>
        <dbReference type="ARBA" id="ARBA00022827"/>
    </source>
</evidence>
<dbReference type="PROSITE" id="PS50206">
    <property type="entry name" value="RHODANESE_3"/>
    <property type="match status" value="1"/>
</dbReference>
<keyword evidence="6" id="KW-0676">Redox-active center</keyword>
<reference evidence="9 10" key="1">
    <citation type="submission" date="2016-10" db="EMBL/GenBank/DDBJ databases">
        <authorList>
            <person name="de Groot N.N."/>
        </authorList>
    </citation>
    <scope>NUCLEOTIDE SEQUENCE [LARGE SCALE GENOMIC DNA]</scope>
    <source>
        <strain evidence="9 10">DSM 17073</strain>
    </source>
</reference>
<evidence type="ECO:0000256" key="1">
    <source>
        <dbReference type="ARBA" id="ARBA00001974"/>
    </source>
</evidence>
<dbReference type="InterPro" id="IPR001763">
    <property type="entry name" value="Rhodanese-like_dom"/>
</dbReference>
<dbReference type="EMBL" id="BJWI01000042">
    <property type="protein sequence ID" value="GEM02529.1"/>
    <property type="molecule type" value="Genomic_DNA"/>
</dbReference>
<dbReference type="SUPFAM" id="SSF52821">
    <property type="entry name" value="Rhodanese/Cell cycle control phosphatase"/>
    <property type="match status" value="1"/>
</dbReference>
<dbReference type="Pfam" id="PF07992">
    <property type="entry name" value="Pyr_redox_2"/>
    <property type="match status" value="1"/>
</dbReference>
<dbReference type="InterPro" id="IPR036188">
    <property type="entry name" value="FAD/NAD-bd_sf"/>
</dbReference>
<dbReference type="PRINTS" id="PR00411">
    <property type="entry name" value="PNDRDTASEI"/>
</dbReference>
<dbReference type="RefSeq" id="WP_089833541.1">
    <property type="nucleotide sequence ID" value="NZ_BJWI01000042.1"/>
</dbReference>
<dbReference type="AlphaFoldDB" id="A0A1I5SCF5"/>
<dbReference type="Proteomes" id="UP000321547">
    <property type="component" value="Unassembled WGS sequence"/>
</dbReference>
<evidence type="ECO:0000256" key="6">
    <source>
        <dbReference type="ARBA" id="ARBA00023284"/>
    </source>
</evidence>
<dbReference type="InterPro" id="IPR023753">
    <property type="entry name" value="FAD/NAD-binding_dom"/>
</dbReference>
<evidence type="ECO:0000256" key="2">
    <source>
        <dbReference type="ARBA" id="ARBA00009130"/>
    </source>
</evidence>
<name>A0A1I5SCF5_9BACI</name>
<comment type="similarity">
    <text evidence="2">Belongs to the class-III pyridine nucleotide-disulfide oxidoreductase family.</text>
</comment>
<accession>A0A1I5SCF5</accession>
<dbReference type="Gene3D" id="3.50.50.60">
    <property type="entry name" value="FAD/NAD(P)-binding domain"/>
    <property type="match status" value="2"/>
</dbReference>
<feature type="domain" description="Rhodanese" evidence="7">
    <location>
        <begin position="463"/>
        <end position="544"/>
    </location>
</feature>
<protein>
    <submittedName>
        <fullName evidence="9">NADPH-dependent 2,4-dienoyl-CoA reductase, sulfur reductase</fullName>
    </submittedName>
    <submittedName>
        <fullName evidence="8">Pyridine nucleotide-disulfide oxidoreductase</fullName>
    </submittedName>
</protein>
<organism evidence="9 10">
    <name type="scientific">Halolactibacillus halophilus</name>
    <dbReference type="NCBI Taxonomy" id="306540"/>
    <lineage>
        <taxon>Bacteria</taxon>
        <taxon>Bacillati</taxon>
        <taxon>Bacillota</taxon>
        <taxon>Bacilli</taxon>
        <taxon>Bacillales</taxon>
        <taxon>Bacillaceae</taxon>
        <taxon>Halolactibacillus</taxon>
    </lineage>
</organism>
<dbReference type="PANTHER" id="PTHR43429">
    <property type="entry name" value="PYRIDINE NUCLEOTIDE-DISULFIDE OXIDOREDUCTASE DOMAIN-CONTAINING"/>
    <property type="match status" value="1"/>
</dbReference>
<dbReference type="PANTHER" id="PTHR43429:SF1">
    <property type="entry name" value="NAD(P)H SULFUR OXIDOREDUCTASE (COA-DEPENDENT)"/>
    <property type="match status" value="1"/>
</dbReference>
<dbReference type="Pfam" id="PF00581">
    <property type="entry name" value="Rhodanese"/>
    <property type="match status" value="1"/>
</dbReference>
<proteinExistence type="inferred from homology"/>
<dbReference type="SMART" id="SM00450">
    <property type="entry name" value="RHOD"/>
    <property type="match status" value="1"/>
</dbReference>
<dbReference type="PRINTS" id="PR00368">
    <property type="entry name" value="FADPNR"/>
</dbReference>
<dbReference type="CDD" id="cd00158">
    <property type="entry name" value="RHOD"/>
    <property type="match status" value="1"/>
</dbReference>
<dbReference type="Gene3D" id="3.40.250.10">
    <property type="entry name" value="Rhodanese-like domain"/>
    <property type="match status" value="1"/>
</dbReference>
<keyword evidence="5" id="KW-0560">Oxidoreductase</keyword>
<dbReference type="SUPFAM" id="SSF51905">
    <property type="entry name" value="FAD/NAD(P)-binding domain"/>
    <property type="match status" value="1"/>
</dbReference>
<gene>
    <name evidence="8" type="ORF">HHA03_20610</name>
    <name evidence="9" type="ORF">SAMN05421839_14213</name>
</gene>
<evidence type="ECO:0000259" key="7">
    <source>
        <dbReference type="PROSITE" id="PS50206"/>
    </source>
</evidence>
<dbReference type="InterPro" id="IPR050260">
    <property type="entry name" value="FAD-bd_OxRdtase"/>
</dbReference>
<dbReference type="STRING" id="306540.SAMN05421839_14213"/>
<dbReference type="InterPro" id="IPR036873">
    <property type="entry name" value="Rhodanese-like_dom_sf"/>
</dbReference>
<comment type="cofactor">
    <cofactor evidence="1">
        <name>FAD</name>
        <dbReference type="ChEBI" id="CHEBI:57692"/>
    </cofactor>
</comment>
<keyword evidence="3" id="KW-0285">Flavoprotein</keyword>
<dbReference type="Pfam" id="PF02852">
    <property type="entry name" value="Pyr_redox_dim"/>
    <property type="match status" value="1"/>
</dbReference>
<dbReference type="InterPro" id="IPR004099">
    <property type="entry name" value="Pyr_nucl-diS_OxRdtase_dimer"/>
</dbReference>
<dbReference type="EMBL" id="FOXC01000042">
    <property type="protein sequence ID" value="SFP68458.1"/>
    <property type="molecule type" value="Genomic_DNA"/>
</dbReference>
<keyword evidence="4" id="KW-0274">FAD</keyword>
<evidence type="ECO:0000313" key="9">
    <source>
        <dbReference type="EMBL" id="SFP68458.1"/>
    </source>
</evidence>
<evidence type="ECO:0000313" key="8">
    <source>
        <dbReference type="EMBL" id="GEM02529.1"/>
    </source>
</evidence>
<dbReference type="SUPFAM" id="SSF55424">
    <property type="entry name" value="FAD/NAD-linked reductases, dimerisation (C-terminal) domain"/>
    <property type="match status" value="1"/>
</dbReference>
<sequence length="565" mass="62161">MGKKVLVVGGVAGGASVAARVRRLDESAEIIMFERGPYVSFSNCCIPFHISGDIEKSQDLVLMTPPEFDKQYNIDARVYNEVVGINKEEKTVEVKNVQTNETYTESYDVLFLAPGAVALRPQSIEGINDEHVFVMKTVPDVEALTTYAKDNDVKDVTVVGGGYIGLEVAENLKYAGYNVTLVEAQDQVMAPLDYDMVQMINREIMKNDVDLVLGDSVQKIAKDKVILASGREINAQAVVMAIGVRPENTLAKQADLALSASGAIKVNHHYQTSDPNIYAVGDAIETTCFFTGQKTQLTLAGPAQRQARAAADHVYGRTYVNTGVIGSSSVKMFGMNAANTGLNEKQCQARGIDYDYSYVIPKDKVGLMPDAENLFFKLIFQVPSGKILGAQAVGRGNVDKRIDVIATAIMLNGNLEHLKELELTYSPHFSTAKDVVNHAALTALNILNGEVKKVPVTKVRELVESNAMIIDAREEGEYALSHIKGAVNIPLSQFRDRLDEIPKDQPIYVHCRSSQRSYNMVRALGQLGYDHVYNLDGSFLGVCEYEYFNDVVSKREPIVTDYNFN</sequence>
<evidence type="ECO:0000256" key="5">
    <source>
        <dbReference type="ARBA" id="ARBA00023002"/>
    </source>
</evidence>
<evidence type="ECO:0000313" key="10">
    <source>
        <dbReference type="Proteomes" id="UP000242243"/>
    </source>
</evidence>
<evidence type="ECO:0000256" key="3">
    <source>
        <dbReference type="ARBA" id="ARBA00022630"/>
    </source>
</evidence>
<dbReference type="Proteomes" id="UP000242243">
    <property type="component" value="Unassembled WGS sequence"/>
</dbReference>
<reference evidence="8 11" key="2">
    <citation type="submission" date="2019-07" db="EMBL/GenBank/DDBJ databases">
        <title>Whole genome shotgun sequence of Halolactibacillus halophilus NBRC 100868.</title>
        <authorList>
            <person name="Hosoyama A."/>
            <person name="Uohara A."/>
            <person name="Ohji S."/>
            <person name="Ichikawa N."/>
        </authorList>
    </citation>
    <scope>NUCLEOTIDE SEQUENCE [LARGE SCALE GENOMIC DNA]</scope>
    <source>
        <strain evidence="8 11">NBRC 100868</strain>
    </source>
</reference>
<dbReference type="OrthoDB" id="9802028at2"/>
<dbReference type="InterPro" id="IPR016156">
    <property type="entry name" value="FAD/NAD-linked_Rdtase_dimer_sf"/>
</dbReference>